<evidence type="ECO:0000313" key="3">
    <source>
        <dbReference type="Proteomes" id="UP000008370"/>
    </source>
</evidence>
<dbReference type="GeneID" id="18918799"/>
<gene>
    <name evidence="2" type="ORF">PHACADRAFT_264395</name>
</gene>
<dbReference type="Proteomes" id="UP000008370">
    <property type="component" value="Unassembled WGS sequence"/>
</dbReference>
<dbReference type="Pfam" id="PF12697">
    <property type="entry name" value="Abhydrolase_6"/>
    <property type="match status" value="1"/>
</dbReference>
<sequence length="352" mass="39141">MPVAQIDDNGTSIHYEDSGAPHGYSKYGTLVFTHGAMVNSAIFDRMLPYASKYGLRIITMNNRDYHGSTPYTDEELAHLTNPDVEVQAYAMRRWGRELALFLAYVCQTLHIPAVASDGAKEGGLVLVAWSMGGIAAVSILGDPRTMGSDLTTTLAPYLSKVVLFDSPPGVFGVYPDIGFTWPMADPTIPPELKADAFISWVSSYYTSPPDGIPITAESMHEHYTTLQRMPTLRTLSPEDYQRIVELEPSTRSSGSMLTVDMAIHRKHAHGTFFDADAVLPNADLLYLFCEQTMWTSIWSAKVVQDLIGKAADPGKKKRDVSFLRVKDANHFVQWDEPERMVRLFAESCYNSL</sequence>
<dbReference type="AlphaFoldDB" id="K5WI83"/>
<dbReference type="EMBL" id="JH930479">
    <property type="protein sequence ID" value="EKM49942.1"/>
    <property type="molecule type" value="Genomic_DNA"/>
</dbReference>
<dbReference type="InParanoid" id="K5WI83"/>
<dbReference type="InterPro" id="IPR029058">
    <property type="entry name" value="AB_hydrolase_fold"/>
</dbReference>
<dbReference type="HOGENOM" id="CLU_045014_0_0_1"/>
<dbReference type="KEGG" id="pco:PHACADRAFT_264395"/>
<organism evidence="2 3">
    <name type="scientific">Phanerochaete carnosa (strain HHB-10118-sp)</name>
    <name type="common">White-rot fungus</name>
    <name type="synonym">Peniophora carnosa</name>
    <dbReference type="NCBI Taxonomy" id="650164"/>
    <lineage>
        <taxon>Eukaryota</taxon>
        <taxon>Fungi</taxon>
        <taxon>Dikarya</taxon>
        <taxon>Basidiomycota</taxon>
        <taxon>Agaricomycotina</taxon>
        <taxon>Agaricomycetes</taxon>
        <taxon>Polyporales</taxon>
        <taxon>Phanerochaetaceae</taxon>
        <taxon>Phanerochaete</taxon>
    </lineage>
</organism>
<dbReference type="Gene3D" id="3.40.50.1820">
    <property type="entry name" value="alpha/beta hydrolase"/>
    <property type="match status" value="1"/>
</dbReference>
<dbReference type="InterPro" id="IPR000073">
    <property type="entry name" value="AB_hydrolase_1"/>
</dbReference>
<name>K5WI83_PHACS</name>
<keyword evidence="3" id="KW-1185">Reference proteome</keyword>
<reference evidence="2 3" key="1">
    <citation type="journal article" date="2012" name="BMC Genomics">
        <title>Comparative genomics of the white-rot fungi, Phanerochaete carnosa and P. chrysosporium, to elucidate the genetic basis of the distinct wood types they colonize.</title>
        <authorList>
            <person name="Suzuki H."/>
            <person name="MacDonald J."/>
            <person name="Syed K."/>
            <person name="Salamov A."/>
            <person name="Hori C."/>
            <person name="Aerts A."/>
            <person name="Henrissat B."/>
            <person name="Wiebenga A."/>
            <person name="vanKuyk P.A."/>
            <person name="Barry K."/>
            <person name="Lindquist E."/>
            <person name="LaButti K."/>
            <person name="Lapidus A."/>
            <person name="Lucas S."/>
            <person name="Coutinho P."/>
            <person name="Gong Y."/>
            <person name="Samejima M."/>
            <person name="Mahadevan R."/>
            <person name="Abou-Zaid M."/>
            <person name="de Vries R.P."/>
            <person name="Igarashi K."/>
            <person name="Yadav J.S."/>
            <person name="Grigoriev I.V."/>
            <person name="Master E.R."/>
        </authorList>
    </citation>
    <scope>NUCLEOTIDE SEQUENCE [LARGE SCALE GENOMIC DNA]</scope>
    <source>
        <strain evidence="2 3">HHB-10118-sp</strain>
    </source>
</reference>
<evidence type="ECO:0000259" key="1">
    <source>
        <dbReference type="Pfam" id="PF12697"/>
    </source>
</evidence>
<feature type="domain" description="AB hydrolase-1" evidence="1">
    <location>
        <begin position="30"/>
        <end position="342"/>
    </location>
</feature>
<dbReference type="SUPFAM" id="SSF53474">
    <property type="entry name" value="alpha/beta-Hydrolases"/>
    <property type="match status" value="1"/>
</dbReference>
<accession>K5WI83</accession>
<proteinExistence type="predicted"/>
<dbReference type="RefSeq" id="XP_007401140.1">
    <property type="nucleotide sequence ID" value="XM_007401078.1"/>
</dbReference>
<protein>
    <recommendedName>
        <fullName evidence="1">AB hydrolase-1 domain-containing protein</fullName>
    </recommendedName>
</protein>
<evidence type="ECO:0000313" key="2">
    <source>
        <dbReference type="EMBL" id="EKM49942.1"/>
    </source>
</evidence>
<dbReference type="OrthoDB" id="5311491at2759"/>